<reference evidence="3" key="1">
    <citation type="journal article" date="2019" name="Int. J. Syst. Evol. Microbiol.">
        <title>The Global Catalogue of Microorganisms (GCM) 10K type strain sequencing project: providing services to taxonomists for standard genome sequencing and annotation.</title>
        <authorList>
            <consortium name="The Broad Institute Genomics Platform"/>
            <consortium name="The Broad Institute Genome Sequencing Center for Infectious Disease"/>
            <person name="Wu L."/>
            <person name="Ma J."/>
        </authorList>
    </citation>
    <scope>NUCLEOTIDE SEQUENCE [LARGE SCALE GENOMIC DNA]</scope>
    <source>
        <strain evidence="3">JCM 17705</strain>
    </source>
</reference>
<feature type="transmembrane region" description="Helical" evidence="1">
    <location>
        <begin position="133"/>
        <end position="155"/>
    </location>
</feature>
<dbReference type="RefSeq" id="WP_345211605.1">
    <property type="nucleotide sequence ID" value="NZ_BAABFT010000006.1"/>
</dbReference>
<proteinExistence type="predicted"/>
<organism evidence="2 3">
    <name type="scientific">Mucilaginibacter gynuensis</name>
    <dbReference type="NCBI Taxonomy" id="1302236"/>
    <lineage>
        <taxon>Bacteria</taxon>
        <taxon>Pseudomonadati</taxon>
        <taxon>Bacteroidota</taxon>
        <taxon>Sphingobacteriia</taxon>
        <taxon>Sphingobacteriales</taxon>
        <taxon>Sphingobacteriaceae</taxon>
        <taxon>Mucilaginibacter</taxon>
    </lineage>
</organism>
<dbReference type="EMBL" id="BAABFT010000006">
    <property type="protein sequence ID" value="GAA4324876.1"/>
    <property type="molecule type" value="Genomic_DNA"/>
</dbReference>
<dbReference type="Pfam" id="PF11188">
    <property type="entry name" value="DUF2975"/>
    <property type="match status" value="1"/>
</dbReference>
<feature type="transmembrane region" description="Helical" evidence="1">
    <location>
        <begin position="175"/>
        <end position="195"/>
    </location>
</feature>
<evidence type="ECO:0000313" key="3">
    <source>
        <dbReference type="Proteomes" id="UP001500582"/>
    </source>
</evidence>
<evidence type="ECO:0000313" key="2">
    <source>
        <dbReference type="EMBL" id="GAA4324876.1"/>
    </source>
</evidence>
<name>A0ABP8GIX8_9SPHI</name>
<keyword evidence="1" id="KW-0812">Transmembrane</keyword>
<feature type="transmembrane region" description="Helical" evidence="1">
    <location>
        <begin position="12"/>
        <end position="37"/>
    </location>
</feature>
<accession>A0ABP8GIX8</accession>
<sequence>MKILGKNSLSAIIAVIINFVWWLEWVAAGIFLILFSISGHIRGGYVLKIPITFSEITTKQLHPFNTHFPVGILNATNAVLGLSVKANWQNIAMLLIGFGIIFATVVIITYQLKKIFLNFKQNLPFNHLNIIRIKNIAYALLGYSFLQWLFVVASYQILNITYNTGHVDFQYDFTISYAIMGIVLIIVAEIFRLGLELEEEKQLTI</sequence>
<dbReference type="Proteomes" id="UP001500582">
    <property type="component" value="Unassembled WGS sequence"/>
</dbReference>
<protein>
    <recommendedName>
        <fullName evidence="4">DUF2975 domain-containing protein</fullName>
    </recommendedName>
</protein>
<keyword evidence="3" id="KW-1185">Reference proteome</keyword>
<keyword evidence="1" id="KW-0472">Membrane</keyword>
<dbReference type="InterPro" id="IPR021354">
    <property type="entry name" value="DUF2975"/>
</dbReference>
<comment type="caution">
    <text evidence="2">The sequence shown here is derived from an EMBL/GenBank/DDBJ whole genome shotgun (WGS) entry which is preliminary data.</text>
</comment>
<keyword evidence="1" id="KW-1133">Transmembrane helix</keyword>
<feature type="transmembrane region" description="Helical" evidence="1">
    <location>
        <begin position="91"/>
        <end position="112"/>
    </location>
</feature>
<evidence type="ECO:0000256" key="1">
    <source>
        <dbReference type="SAM" id="Phobius"/>
    </source>
</evidence>
<evidence type="ECO:0008006" key="4">
    <source>
        <dbReference type="Google" id="ProtNLM"/>
    </source>
</evidence>
<gene>
    <name evidence="2" type="ORF">GCM10023149_26810</name>
</gene>